<sequence>MGESSFSTRSMKGRSWQRCSKQI</sequence>
<feature type="compositionally biased region" description="Polar residues" evidence="1">
    <location>
        <begin position="1"/>
        <end position="10"/>
    </location>
</feature>
<dbReference type="Proteomes" id="UP000593578">
    <property type="component" value="Unassembled WGS sequence"/>
</dbReference>
<evidence type="ECO:0000313" key="3">
    <source>
        <dbReference type="Proteomes" id="UP000593578"/>
    </source>
</evidence>
<name>A0A7J8P2R3_GOSRA</name>
<accession>A0A7J8P2R3</accession>
<proteinExistence type="predicted"/>
<protein>
    <submittedName>
        <fullName evidence="2">Uncharacterized protein</fullName>
    </submittedName>
</protein>
<gene>
    <name evidence="2" type="ORF">Gorai_014347</name>
</gene>
<dbReference type="EMBL" id="JABEZZ010000004">
    <property type="protein sequence ID" value="MBA0583493.1"/>
    <property type="molecule type" value="Genomic_DNA"/>
</dbReference>
<feature type="region of interest" description="Disordered" evidence="1">
    <location>
        <begin position="1"/>
        <end position="23"/>
    </location>
</feature>
<organism evidence="2 3">
    <name type="scientific">Gossypium raimondii</name>
    <name type="common">Peruvian cotton</name>
    <name type="synonym">Gossypium klotzschianum subsp. raimondii</name>
    <dbReference type="NCBI Taxonomy" id="29730"/>
    <lineage>
        <taxon>Eukaryota</taxon>
        <taxon>Viridiplantae</taxon>
        <taxon>Streptophyta</taxon>
        <taxon>Embryophyta</taxon>
        <taxon>Tracheophyta</taxon>
        <taxon>Spermatophyta</taxon>
        <taxon>Magnoliopsida</taxon>
        <taxon>eudicotyledons</taxon>
        <taxon>Gunneridae</taxon>
        <taxon>Pentapetalae</taxon>
        <taxon>rosids</taxon>
        <taxon>malvids</taxon>
        <taxon>Malvales</taxon>
        <taxon>Malvaceae</taxon>
        <taxon>Malvoideae</taxon>
        <taxon>Gossypium</taxon>
    </lineage>
</organism>
<reference evidence="2 3" key="1">
    <citation type="journal article" date="2019" name="Genome Biol. Evol.">
        <title>Insights into the evolution of the New World diploid cottons (Gossypium, subgenus Houzingenia) based on genome sequencing.</title>
        <authorList>
            <person name="Grover C.E."/>
            <person name="Arick M.A. 2nd"/>
            <person name="Thrash A."/>
            <person name="Conover J.L."/>
            <person name="Sanders W.S."/>
            <person name="Peterson D.G."/>
            <person name="Frelichowski J.E."/>
            <person name="Scheffler J.A."/>
            <person name="Scheffler B.E."/>
            <person name="Wendel J.F."/>
        </authorList>
    </citation>
    <scope>NUCLEOTIDE SEQUENCE [LARGE SCALE GENOMIC DNA]</scope>
    <source>
        <strain evidence="2">8</strain>
        <tissue evidence="2">Leaf</tissue>
    </source>
</reference>
<dbReference type="AlphaFoldDB" id="A0A7J8P2R3"/>
<feature type="non-terminal residue" evidence="2">
    <location>
        <position position="23"/>
    </location>
</feature>
<comment type="caution">
    <text evidence="2">The sequence shown here is derived from an EMBL/GenBank/DDBJ whole genome shotgun (WGS) entry which is preliminary data.</text>
</comment>
<evidence type="ECO:0000256" key="1">
    <source>
        <dbReference type="SAM" id="MobiDB-lite"/>
    </source>
</evidence>
<evidence type="ECO:0000313" key="2">
    <source>
        <dbReference type="EMBL" id="MBA0583493.1"/>
    </source>
</evidence>